<feature type="compositionally biased region" description="Polar residues" evidence="1">
    <location>
        <begin position="1"/>
        <end position="13"/>
    </location>
</feature>
<gene>
    <name evidence="2" type="ORF">Pan161_31430</name>
</gene>
<protein>
    <submittedName>
        <fullName evidence="2">Uncharacterized protein</fullName>
    </submittedName>
</protein>
<evidence type="ECO:0000256" key="1">
    <source>
        <dbReference type="SAM" id="MobiDB-lite"/>
    </source>
</evidence>
<dbReference type="AlphaFoldDB" id="A0A517VEQ5"/>
<dbReference type="EMBL" id="CP036343">
    <property type="protein sequence ID" value="QDT91485.1"/>
    <property type="molecule type" value="Genomic_DNA"/>
</dbReference>
<feature type="compositionally biased region" description="Polar residues" evidence="1">
    <location>
        <begin position="22"/>
        <end position="41"/>
    </location>
</feature>
<sequence>MTNTRGENGGTSSRLKRGARTSLPSRTQLELASTGHRSTGISREEVHVRDEWRQEPSSCWPPTREQYLPGVPEIVPSAHNKAEQTASATRQVQPPHRRSRTRWTSLAPGTCSLCRLTAMRQPNRPPERRAASDIDELLRLYQPCSGFYAILCFTSTDNRFRQQSINRLQQLAFDSCLRMCVWFLLTGIAAQETSSSPIHNFVLLGLKLDAKKPL</sequence>
<feature type="region of interest" description="Disordered" evidence="1">
    <location>
        <begin position="80"/>
        <end position="102"/>
    </location>
</feature>
<feature type="compositionally biased region" description="Basic and acidic residues" evidence="1">
    <location>
        <begin position="42"/>
        <end position="54"/>
    </location>
</feature>
<feature type="region of interest" description="Disordered" evidence="1">
    <location>
        <begin position="1"/>
        <end position="64"/>
    </location>
</feature>
<accession>A0A517VEQ5</accession>
<feature type="compositionally biased region" description="Polar residues" evidence="1">
    <location>
        <begin position="83"/>
        <end position="92"/>
    </location>
</feature>
<name>A0A517VEQ5_9PLAN</name>
<evidence type="ECO:0000313" key="3">
    <source>
        <dbReference type="Proteomes" id="UP000316855"/>
    </source>
</evidence>
<dbReference type="KEGG" id="gax:Pan161_31430"/>
<reference evidence="2 3" key="1">
    <citation type="submission" date="2019-02" db="EMBL/GenBank/DDBJ databases">
        <title>Deep-cultivation of Planctomycetes and their phenomic and genomic characterization uncovers novel biology.</title>
        <authorList>
            <person name="Wiegand S."/>
            <person name="Jogler M."/>
            <person name="Boedeker C."/>
            <person name="Pinto D."/>
            <person name="Vollmers J."/>
            <person name="Rivas-Marin E."/>
            <person name="Kohn T."/>
            <person name="Peeters S.H."/>
            <person name="Heuer A."/>
            <person name="Rast P."/>
            <person name="Oberbeckmann S."/>
            <person name="Bunk B."/>
            <person name="Jeske O."/>
            <person name="Meyerdierks A."/>
            <person name="Storesund J.E."/>
            <person name="Kallscheuer N."/>
            <person name="Luecker S."/>
            <person name="Lage O.M."/>
            <person name="Pohl T."/>
            <person name="Merkel B.J."/>
            <person name="Hornburger P."/>
            <person name="Mueller R.-W."/>
            <person name="Bruemmer F."/>
            <person name="Labrenz M."/>
            <person name="Spormann A.M."/>
            <person name="Op den Camp H."/>
            <person name="Overmann J."/>
            <person name="Amann R."/>
            <person name="Jetten M.S.M."/>
            <person name="Mascher T."/>
            <person name="Medema M.H."/>
            <person name="Devos D.P."/>
            <person name="Kaster A.-K."/>
            <person name="Ovreas L."/>
            <person name="Rohde M."/>
            <person name="Galperin M.Y."/>
            <person name="Jogler C."/>
        </authorList>
    </citation>
    <scope>NUCLEOTIDE SEQUENCE [LARGE SCALE GENOMIC DNA]</scope>
    <source>
        <strain evidence="2 3">Pan161</strain>
    </source>
</reference>
<dbReference type="Proteomes" id="UP000316855">
    <property type="component" value="Chromosome"/>
</dbReference>
<proteinExistence type="predicted"/>
<organism evidence="2 3">
    <name type="scientific">Gimesia algae</name>
    <dbReference type="NCBI Taxonomy" id="2527971"/>
    <lineage>
        <taxon>Bacteria</taxon>
        <taxon>Pseudomonadati</taxon>
        <taxon>Planctomycetota</taxon>
        <taxon>Planctomycetia</taxon>
        <taxon>Planctomycetales</taxon>
        <taxon>Planctomycetaceae</taxon>
        <taxon>Gimesia</taxon>
    </lineage>
</organism>
<evidence type="ECO:0000313" key="2">
    <source>
        <dbReference type="EMBL" id="QDT91485.1"/>
    </source>
</evidence>
<keyword evidence="3" id="KW-1185">Reference proteome</keyword>